<reference evidence="2 3" key="1">
    <citation type="submission" date="2019-03" db="EMBL/GenBank/DDBJ databases">
        <title>Genomic Encyclopedia of Type Strains, Phase IV (KMG-IV): sequencing the most valuable type-strain genomes for metagenomic binning, comparative biology and taxonomic classification.</title>
        <authorList>
            <person name="Goeker M."/>
        </authorList>
    </citation>
    <scope>NUCLEOTIDE SEQUENCE [LARGE SCALE GENOMIC DNA]</scope>
    <source>
        <strain evidence="2 3">DSM 100013</strain>
    </source>
</reference>
<dbReference type="Proteomes" id="UP000295504">
    <property type="component" value="Unassembled WGS sequence"/>
</dbReference>
<proteinExistence type="predicted"/>
<dbReference type="EMBL" id="SLYC01000001">
    <property type="protein sequence ID" value="TCQ07923.1"/>
    <property type="molecule type" value="Genomic_DNA"/>
</dbReference>
<keyword evidence="1" id="KW-0812">Transmembrane</keyword>
<evidence type="ECO:0000256" key="1">
    <source>
        <dbReference type="SAM" id="Phobius"/>
    </source>
</evidence>
<gene>
    <name evidence="2" type="ORF">EDD79_10016</name>
</gene>
<protein>
    <submittedName>
        <fullName evidence="2">Uncharacterized protein</fullName>
    </submittedName>
</protein>
<keyword evidence="1" id="KW-0472">Membrane</keyword>
<feature type="transmembrane region" description="Helical" evidence="1">
    <location>
        <begin position="457"/>
        <end position="479"/>
    </location>
</feature>
<dbReference type="AlphaFoldDB" id="A0A4R2UJF2"/>
<dbReference type="Gene3D" id="2.60.40.3680">
    <property type="match status" value="2"/>
</dbReference>
<organism evidence="2 3">
    <name type="scientific">Serpentinicella alkaliphila</name>
    <dbReference type="NCBI Taxonomy" id="1734049"/>
    <lineage>
        <taxon>Bacteria</taxon>
        <taxon>Bacillati</taxon>
        <taxon>Bacillota</taxon>
        <taxon>Clostridia</taxon>
        <taxon>Peptostreptococcales</taxon>
        <taxon>Natronincolaceae</taxon>
        <taxon>Serpentinicella</taxon>
    </lineage>
</organism>
<name>A0A4R2UJF2_9FIRM</name>
<keyword evidence="1" id="KW-1133">Transmembrane helix</keyword>
<dbReference type="RefSeq" id="WP_132847105.1">
    <property type="nucleotide sequence ID" value="NZ_CP058648.1"/>
</dbReference>
<keyword evidence="3" id="KW-1185">Reference proteome</keyword>
<evidence type="ECO:0000313" key="3">
    <source>
        <dbReference type="Proteomes" id="UP000295504"/>
    </source>
</evidence>
<dbReference type="OrthoDB" id="2959992at2"/>
<comment type="caution">
    <text evidence="2">The sequence shown here is derived from an EMBL/GenBank/DDBJ whole genome shotgun (WGS) entry which is preliminary data.</text>
</comment>
<sequence>MKSYKNNLLIRIISVNILISLFSISFAFGNSAPILIEENPSFTIAPIDDSPIEVLREYLQFDMSEGTGDTAKVRATYEMMNTSDVGLKQNMIFPFITSPYNNFTKNVNISANGIPIDFKTIRLKELPDRNFRSLQYLGESNRIKELIDINSIINMINITNNSTDFSPKNISLKDMVKVYTIHLPKVDERYKAEVYFESLHTEKQMLLYFNFNSFELNNKGIGKLGTWSGMKSIPSDYDKAIITILGDLEEDVIINSVTNQEISVVEKSLEQFLLDLIDLHLISLENYEHDKSSYIYEDYNKDLLNHLVKQIDNRFDRKEPFLSIDGDGISSFNFETYLGAFIYAIDFEPNDVVNVTIEYEMLATSDRRTTLDFSKMFLYLLNPASKWKDFGELKIEVIPNENYPFVISSSLPLLKNSETGIYTNSFEGLPEEDFYFVTYKTEKPEPPIIRGLRILPYILYFIFPFIVILLICLVLLLYFKKVKKYNNINKK</sequence>
<evidence type="ECO:0000313" key="2">
    <source>
        <dbReference type="EMBL" id="TCQ07923.1"/>
    </source>
</evidence>
<feature type="transmembrane region" description="Helical" evidence="1">
    <location>
        <begin position="12"/>
        <end position="36"/>
    </location>
</feature>
<accession>A0A4R2UJF2</accession>